<evidence type="ECO:0000256" key="3">
    <source>
        <dbReference type="PIRSR" id="PIRSR000103-1"/>
    </source>
</evidence>
<evidence type="ECO:0000256" key="2">
    <source>
        <dbReference type="ARBA" id="ARBA00023027"/>
    </source>
</evidence>
<feature type="domain" description="3-hydroxyisobutyrate dehydrogenase-like NAD-binding" evidence="5">
    <location>
        <begin position="163"/>
        <end position="281"/>
    </location>
</feature>
<dbReference type="PANTHER" id="PTHR43580:SF2">
    <property type="entry name" value="CYTOKINE-LIKE NUCLEAR FACTOR N-PAC"/>
    <property type="match status" value="1"/>
</dbReference>
<keyword evidence="7" id="KW-1185">Reference proteome</keyword>
<feature type="active site" evidence="3">
    <location>
        <position position="169"/>
    </location>
</feature>
<dbReference type="InterPro" id="IPR013328">
    <property type="entry name" value="6PGD_dom2"/>
</dbReference>
<dbReference type="EMBL" id="VFJB01000010">
    <property type="protein sequence ID" value="KAA0256874.1"/>
    <property type="molecule type" value="Genomic_DNA"/>
</dbReference>
<dbReference type="SUPFAM" id="SSF51735">
    <property type="entry name" value="NAD(P)-binding Rossmann-fold domains"/>
    <property type="match status" value="1"/>
</dbReference>
<evidence type="ECO:0000259" key="5">
    <source>
        <dbReference type="Pfam" id="PF14833"/>
    </source>
</evidence>
<dbReference type="PIRSF" id="PIRSF000103">
    <property type="entry name" value="HIBADH"/>
    <property type="match status" value="1"/>
</dbReference>
<dbReference type="PANTHER" id="PTHR43580">
    <property type="entry name" value="OXIDOREDUCTASE GLYR1-RELATED"/>
    <property type="match status" value="1"/>
</dbReference>
<dbReference type="InterPro" id="IPR015815">
    <property type="entry name" value="HIBADH-related"/>
</dbReference>
<evidence type="ECO:0000256" key="1">
    <source>
        <dbReference type="ARBA" id="ARBA00023002"/>
    </source>
</evidence>
<evidence type="ECO:0000313" key="7">
    <source>
        <dbReference type="Proteomes" id="UP000322876"/>
    </source>
</evidence>
<keyword evidence="1" id="KW-0560">Oxidoreductase</keyword>
<dbReference type="RefSeq" id="WP_149267453.1">
    <property type="nucleotide sequence ID" value="NZ_VFJB01000010.1"/>
</dbReference>
<dbReference type="AlphaFoldDB" id="A0A5A8EZS8"/>
<dbReference type="Pfam" id="PF14833">
    <property type="entry name" value="NAD_binding_11"/>
    <property type="match status" value="1"/>
</dbReference>
<name>A0A5A8EZS8_9BACT</name>
<dbReference type="OrthoDB" id="9777604at2"/>
<dbReference type="GO" id="GO:0016491">
    <property type="term" value="F:oxidoreductase activity"/>
    <property type="evidence" value="ECO:0007669"/>
    <property type="project" value="UniProtKB-KW"/>
</dbReference>
<accession>A0A5A8EZS8</accession>
<dbReference type="GO" id="GO:0051287">
    <property type="term" value="F:NAD binding"/>
    <property type="evidence" value="ECO:0007669"/>
    <property type="project" value="InterPro"/>
</dbReference>
<evidence type="ECO:0000259" key="4">
    <source>
        <dbReference type="Pfam" id="PF03446"/>
    </source>
</evidence>
<dbReference type="InterPro" id="IPR006115">
    <property type="entry name" value="6PGDH_NADP-bd"/>
</dbReference>
<dbReference type="SUPFAM" id="SSF48179">
    <property type="entry name" value="6-phosphogluconate dehydrogenase C-terminal domain-like"/>
    <property type="match status" value="1"/>
</dbReference>
<dbReference type="InterPro" id="IPR008927">
    <property type="entry name" value="6-PGluconate_DH-like_C_sf"/>
</dbReference>
<feature type="domain" description="6-phosphogluconate dehydrogenase NADP-binding" evidence="4">
    <location>
        <begin position="3"/>
        <end position="158"/>
    </location>
</feature>
<comment type="caution">
    <text evidence="6">The sequence shown here is derived from an EMBL/GenBank/DDBJ whole genome shotgun (WGS) entry which is preliminary data.</text>
</comment>
<dbReference type="GO" id="GO:0050661">
    <property type="term" value="F:NADP binding"/>
    <property type="evidence" value="ECO:0007669"/>
    <property type="project" value="InterPro"/>
</dbReference>
<keyword evidence="2" id="KW-0520">NAD</keyword>
<evidence type="ECO:0000313" key="6">
    <source>
        <dbReference type="EMBL" id="KAA0256874.1"/>
    </source>
</evidence>
<proteinExistence type="predicted"/>
<reference evidence="6 7" key="1">
    <citation type="submission" date="2019-06" db="EMBL/GenBank/DDBJ databases">
        <title>Genomic insights into carbon and energy metabolism of Deferribacter autotrophicus revealed new metabolic traits in the phylum Deferribacteres.</title>
        <authorList>
            <person name="Slobodkin A.I."/>
            <person name="Slobodkina G.B."/>
            <person name="Allioux M."/>
            <person name="Alain K."/>
            <person name="Jebbar M."/>
            <person name="Shadrin V."/>
            <person name="Kublanov I.V."/>
            <person name="Toshchakov S.V."/>
            <person name="Bonch-Osmolovskaya E.A."/>
        </authorList>
    </citation>
    <scope>NUCLEOTIDE SEQUENCE [LARGE SCALE GENOMIC DNA]</scope>
    <source>
        <strain evidence="6 7">SL50</strain>
    </source>
</reference>
<dbReference type="Proteomes" id="UP000322876">
    <property type="component" value="Unassembled WGS sequence"/>
</dbReference>
<protein>
    <submittedName>
        <fullName evidence="6">NAD(P)-dependent oxidoreductase</fullName>
    </submittedName>
</protein>
<dbReference type="InterPro" id="IPR036291">
    <property type="entry name" value="NAD(P)-bd_dom_sf"/>
</dbReference>
<dbReference type="InterPro" id="IPR051265">
    <property type="entry name" value="HIBADH-related_NP60_sf"/>
</dbReference>
<dbReference type="Pfam" id="PF03446">
    <property type="entry name" value="NAD_binding_2"/>
    <property type="match status" value="1"/>
</dbReference>
<sequence>MIKVGFIGFGKLGSAMVENLLNHKVEIVGWNRTKEKMEKYDIIKKDMPYQIWDEGIDIVILNLYDSQSVKEVLFGDTGLFSKNVEGKIVIDTTTNHFKDVEEIAEKVESNKNFYVEAPVIGSVVPAKSGSLTVLAGCKKVIFDKVEHILSLFGNKVFHFEKIGVATRFKLVNNMVLGNFMAVLKEAVRVCELIGMDRKLAIELLENGAGDSLVLRGKKLKILEKNYDPHFDVNTLIKDLECYYDLARDVGFPSVLSSMVKELYRELSINGKGDKDFAAIVDELY</sequence>
<dbReference type="InterPro" id="IPR029154">
    <property type="entry name" value="HIBADH-like_NADP-bd"/>
</dbReference>
<organism evidence="6 7">
    <name type="scientific">Deferribacter autotrophicus</name>
    <dbReference type="NCBI Taxonomy" id="500465"/>
    <lineage>
        <taxon>Bacteria</taxon>
        <taxon>Pseudomonadati</taxon>
        <taxon>Deferribacterota</taxon>
        <taxon>Deferribacteres</taxon>
        <taxon>Deferribacterales</taxon>
        <taxon>Deferribacteraceae</taxon>
        <taxon>Deferribacter</taxon>
    </lineage>
</organism>
<gene>
    <name evidence="6" type="ORF">FHQ18_12170</name>
</gene>
<dbReference type="Gene3D" id="3.40.50.720">
    <property type="entry name" value="NAD(P)-binding Rossmann-like Domain"/>
    <property type="match status" value="1"/>
</dbReference>
<dbReference type="Gene3D" id="1.10.1040.10">
    <property type="entry name" value="N-(1-d-carboxylethyl)-l-norvaline Dehydrogenase, domain 2"/>
    <property type="match status" value="1"/>
</dbReference>